<evidence type="ECO:0000313" key="1">
    <source>
        <dbReference type="EMBL" id="MBM6923665.1"/>
    </source>
</evidence>
<evidence type="ECO:0000313" key="2">
    <source>
        <dbReference type="Proteomes" id="UP000724149"/>
    </source>
</evidence>
<dbReference type="RefSeq" id="WP_204721167.1">
    <property type="nucleotide sequence ID" value="NZ_JACSNR010000007.1"/>
</dbReference>
<dbReference type="EMBL" id="JACSNR010000007">
    <property type="protein sequence ID" value="MBM6923665.1"/>
    <property type="molecule type" value="Genomic_DNA"/>
</dbReference>
<accession>A0ABS2GMF1</accession>
<gene>
    <name evidence="1" type="ORF">H9X81_08185</name>
</gene>
<name>A0ABS2GMF1_9FIRM</name>
<dbReference type="Proteomes" id="UP000724149">
    <property type="component" value="Unassembled WGS sequence"/>
</dbReference>
<keyword evidence="2" id="KW-1185">Reference proteome</keyword>
<reference evidence="1 2" key="1">
    <citation type="journal article" date="2021" name="Sci. Rep.">
        <title>The distribution of antibiotic resistance genes in chicken gut microbiota commensals.</title>
        <authorList>
            <person name="Juricova H."/>
            <person name="Matiasovicova J."/>
            <person name="Kubasova T."/>
            <person name="Cejkova D."/>
            <person name="Rychlik I."/>
        </authorList>
    </citation>
    <scope>NUCLEOTIDE SEQUENCE [LARGE SCALE GENOMIC DNA]</scope>
    <source>
        <strain evidence="1 2">An564</strain>
    </source>
</reference>
<organism evidence="1 2">
    <name type="scientific">Hydrogenoanaerobacterium saccharovorans</name>
    <dbReference type="NCBI Taxonomy" id="474960"/>
    <lineage>
        <taxon>Bacteria</taxon>
        <taxon>Bacillati</taxon>
        <taxon>Bacillota</taxon>
        <taxon>Clostridia</taxon>
        <taxon>Eubacteriales</taxon>
        <taxon>Oscillospiraceae</taxon>
        <taxon>Hydrogenoanaerobacterium</taxon>
    </lineage>
</organism>
<comment type="caution">
    <text evidence="1">The sequence shown here is derived from an EMBL/GenBank/DDBJ whole genome shotgun (WGS) entry which is preliminary data.</text>
</comment>
<evidence type="ECO:0008006" key="3">
    <source>
        <dbReference type="Google" id="ProtNLM"/>
    </source>
</evidence>
<sequence length="95" mass="10834">MDFMNTPEQFAHIPKDILRDRRMTLAAKGLYSVICTFGPDSPVSITAVAELLGLPVEEIDPIWDEMVSFMRLKEKEEELFRAMAEMRQELGGSQN</sequence>
<proteinExistence type="predicted"/>
<protein>
    <recommendedName>
        <fullName evidence="3">DUF1858 domain-containing protein</fullName>
    </recommendedName>
</protein>